<feature type="compositionally biased region" description="Low complexity" evidence="2">
    <location>
        <begin position="463"/>
        <end position="482"/>
    </location>
</feature>
<dbReference type="InterPro" id="IPR051576">
    <property type="entry name" value="PX-Rho_GAP"/>
</dbReference>
<feature type="region of interest" description="Disordered" evidence="2">
    <location>
        <begin position="255"/>
        <end position="669"/>
    </location>
</feature>
<dbReference type="PANTHER" id="PTHR15729:SF12">
    <property type="entry name" value="RHO GTPASE-ACTIVATING PROTEIN 30"/>
    <property type="match status" value="1"/>
</dbReference>
<dbReference type="GO" id="GO:0007264">
    <property type="term" value="P:small GTPase-mediated signal transduction"/>
    <property type="evidence" value="ECO:0007669"/>
    <property type="project" value="TreeGrafter"/>
</dbReference>
<dbReference type="PANTHER" id="PTHR15729">
    <property type="entry name" value="CDC42 GTPASE-ACTIVATING PROTEIN"/>
    <property type="match status" value="1"/>
</dbReference>
<evidence type="ECO:0000256" key="2">
    <source>
        <dbReference type="SAM" id="MobiDB-lite"/>
    </source>
</evidence>
<proteinExistence type="predicted"/>
<evidence type="ECO:0000256" key="1">
    <source>
        <dbReference type="ARBA" id="ARBA00022468"/>
    </source>
</evidence>
<feature type="compositionally biased region" description="Pro residues" evidence="2">
    <location>
        <begin position="637"/>
        <end position="651"/>
    </location>
</feature>
<keyword evidence="4" id="KW-1185">Reference proteome</keyword>
<dbReference type="AlphaFoldDB" id="A0A8C2TQ18"/>
<feature type="compositionally biased region" description="Basic and acidic residues" evidence="2">
    <location>
        <begin position="404"/>
        <end position="417"/>
    </location>
</feature>
<gene>
    <name evidence="3" type="primary">ARHGAP30</name>
</gene>
<evidence type="ECO:0000313" key="4">
    <source>
        <dbReference type="Proteomes" id="UP000694412"/>
    </source>
</evidence>
<dbReference type="GeneTree" id="ENSGT00940000161411"/>
<keyword evidence="1" id="KW-0343">GTPase activation</keyword>
<reference evidence="3" key="3">
    <citation type="submission" date="2025-09" db="UniProtKB">
        <authorList>
            <consortium name="Ensembl"/>
        </authorList>
    </citation>
    <scope>IDENTIFICATION</scope>
</reference>
<dbReference type="Ensembl" id="ENSCJPT00005023857.1">
    <property type="protein sequence ID" value="ENSCJPP00005017071.1"/>
    <property type="gene ID" value="ENSCJPG00005013971.1"/>
</dbReference>
<name>A0A8C2TQ18_COTJA</name>
<reference evidence="3" key="2">
    <citation type="submission" date="2025-08" db="UniProtKB">
        <authorList>
            <consortium name="Ensembl"/>
        </authorList>
    </citation>
    <scope>IDENTIFICATION</scope>
</reference>
<feature type="compositionally biased region" description="Basic and acidic residues" evidence="2">
    <location>
        <begin position="161"/>
        <end position="187"/>
    </location>
</feature>
<feature type="compositionally biased region" description="Basic and acidic residues" evidence="2">
    <location>
        <begin position="385"/>
        <end position="395"/>
    </location>
</feature>
<dbReference type="GO" id="GO:0005096">
    <property type="term" value="F:GTPase activator activity"/>
    <property type="evidence" value="ECO:0007669"/>
    <property type="project" value="UniProtKB-KW"/>
</dbReference>
<reference evidence="3" key="1">
    <citation type="submission" date="2015-11" db="EMBL/GenBank/DDBJ databases">
        <authorList>
            <consortium name="International Coturnix japonica Genome Analysis Consortium"/>
            <person name="Warren W."/>
            <person name="Burt D.W."/>
            <person name="Antin P.B."/>
            <person name="Lanford R."/>
            <person name="Gros J."/>
            <person name="Wilson R.K."/>
        </authorList>
    </citation>
    <scope>NUCLEOTIDE SEQUENCE [LARGE SCALE GENOMIC DNA]</scope>
</reference>
<feature type="compositionally biased region" description="Basic and acidic residues" evidence="2">
    <location>
        <begin position="123"/>
        <end position="138"/>
    </location>
</feature>
<evidence type="ECO:0000313" key="3">
    <source>
        <dbReference type="Ensembl" id="ENSCJPP00005017071.1"/>
    </source>
</evidence>
<feature type="compositionally biased region" description="Acidic residues" evidence="2">
    <location>
        <begin position="322"/>
        <end position="334"/>
    </location>
</feature>
<feature type="compositionally biased region" description="Pro residues" evidence="2">
    <location>
        <begin position="567"/>
        <end position="596"/>
    </location>
</feature>
<sequence>MRSRDIEATGFNGTAAFMEVRVQSIVVEFILTHVEQLFGDAPLCGTVPVTPLPPLGTEALRSSRLFPIDGSGPYNVPAALSQGDGPPPIRPYHTIIELSEHRRKGSLKAKKWKSIFHLGRSDAKRKLGKAEDKEEKCGKLSLRPAKSMDSLSSVPYSSDGEGGHEAPRQLRHLLLPEKLTEEPRGPESESESSTKSEPTTPRPGRVMAAGTRSRAEKCAGVHISGPFSVTVPLHITSNLSRLTRGQHCPALAQHGAVGSLPSTRHRTKEPDPPQDNEGERRGQRPHGAGRPGESPVEQPASYLSIEECTDEDMFYMAPSGSDTEEPPGDTDSDDMFLSAHDELSPLAADPETPPSSAAMGERGAEPQDGNPPPEPCPAEEADLGDGGHLEDHYGDTAEGGGQVLEKEEGDGGDREGSDGWSRAQLGLQGEDGEVMDPGGEEGKDGAAKQSGEGDPQPSEGSVLPEGPLQEPTEPLLPQEAVPEAPPAPLAGDPPTPMLVQGDPPTPMMVQGDPPTPIMVQEDPPTPMLAQGDPPTPVSAPEVPEDPPTPAAIKECTDPPPERHHPALTPPPPPRAAPDPLLPALPPPAGTSPPHPVPCSAMTAAPRFAWRSRSVRVQQRPLRARVSKASVRHRCPTPHAPRPPAAPRPPPLNAGRSSWRSPAAVSLDAH</sequence>
<feature type="region of interest" description="Disordered" evidence="2">
    <location>
        <begin position="123"/>
        <end position="213"/>
    </location>
</feature>
<dbReference type="Proteomes" id="UP000694412">
    <property type="component" value="Chromosome 25"/>
</dbReference>
<feature type="compositionally biased region" description="Basic residues" evidence="2">
    <location>
        <begin position="621"/>
        <end position="635"/>
    </location>
</feature>
<feature type="compositionally biased region" description="Pro residues" evidence="2">
    <location>
        <begin position="483"/>
        <end position="496"/>
    </location>
</feature>
<feature type="compositionally biased region" description="Basic and acidic residues" evidence="2">
    <location>
        <begin position="554"/>
        <end position="564"/>
    </location>
</feature>
<protein>
    <submittedName>
        <fullName evidence="3">Rho GTPase-activating protein 30-like</fullName>
    </submittedName>
</protein>
<accession>A0A8C2TQ18</accession>
<organism evidence="3 4">
    <name type="scientific">Coturnix japonica</name>
    <name type="common">Japanese quail</name>
    <name type="synonym">Coturnix coturnix japonica</name>
    <dbReference type="NCBI Taxonomy" id="93934"/>
    <lineage>
        <taxon>Eukaryota</taxon>
        <taxon>Metazoa</taxon>
        <taxon>Chordata</taxon>
        <taxon>Craniata</taxon>
        <taxon>Vertebrata</taxon>
        <taxon>Euteleostomi</taxon>
        <taxon>Archelosauria</taxon>
        <taxon>Archosauria</taxon>
        <taxon>Dinosauria</taxon>
        <taxon>Saurischia</taxon>
        <taxon>Theropoda</taxon>
        <taxon>Coelurosauria</taxon>
        <taxon>Aves</taxon>
        <taxon>Neognathae</taxon>
        <taxon>Galloanserae</taxon>
        <taxon>Galliformes</taxon>
        <taxon>Phasianidae</taxon>
        <taxon>Perdicinae</taxon>
        <taxon>Coturnix</taxon>
    </lineage>
</organism>